<evidence type="ECO:0000256" key="3">
    <source>
        <dbReference type="ARBA" id="ARBA00022495"/>
    </source>
</evidence>
<feature type="domain" description="Large ribosomal subunit protein uL2 C-terminal" evidence="9">
    <location>
        <begin position="377"/>
        <end position="505"/>
    </location>
</feature>
<dbReference type="GO" id="GO:0005762">
    <property type="term" value="C:mitochondrial large ribosomal subunit"/>
    <property type="evidence" value="ECO:0007669"/>
    <property type="project" value="TreeGrafter"/>
</dbReference>
<dbReference type="InterPro" id="IPR002171">
    <property type="entry name" value="Ribosomal_uL2"/>
</dbReference>
<geneLocation type="mitochondrion" evidence="11"/>
<dbReference type="PANTHER" id="PTHR13691:SF72">
    <property type="entry name" value="EXPRESSED PROTEIN"/>
    <property type="match status" value="1"/>
</dbReference>
<dbReference type="FunFam" id="4.10.950.10:FF:000004">
    <property type="entry name" value="60S ribosomal protein L2, mitochondrial"/>
    <property type="match status" value="1"/>
</dbReference>
<dbReference type="SMART" id="SM01383">
    <property type="entry name" value="Ribosomal_L2"/>
    <property type="match status" value="1"/>
</dbReference>
<gene>
    <name evidence="11" type="primary">rpl2</name>
</gene>
<dbReference type="PROSITE" id="PS00467">
    <property type="entry name" value="RIBOSOMAL_L2"/>
    <property type="match status" value="1"/>
</dbReference>
<accession>A0A8D5TJC8</accession>
<dbReference type="InterPro" id="IPR022671">
    <property type="entry name" value="Ribosomal_uL2_CS"/>
</dbReference>
<dbReference type="InterPro" id="IPR022666">
    <property type="entry name" value="Ribosomal_uL2_RNA-bd_dom"/>
</dbReference>
<dbReference type="Pfam" id="PF03947">
    <property type="entry name" value="Ribosomal_L2_C"/>
    <property type="match status" value="1"/>
</dbReference>
<dbReference type="GO" id="GO:0003723">
    <property type="term" value="F:RNA binding"/>
    <property type="evidence" value="ECO:0007669"/>
    <property type="project" value="TreeGrafter"/>
</dbReference>
<feature type="domain" description="Large ribosomal subunit protein uL2 RNA-binding" evidence="10">
    <location>
        <begin position="27"/>
        <end position="89"/>
    </location>
</feature>
<dbReference type="FunFam" id="2.30.30.30:FF:000001">
    <property type="entry name" value="50S ribosomal protein L2"/>
    <property type="match status" value="1"/>
</dbReference>
<evidence type="ECO:0000313" key="11">
    <source>
        <dbReference type="EMBL" id="BCT43215.1"/>
    </source>
</evidence>
<evidence type="ECO:0000256" key="5">
    <source>
        <dbReference type="ARBA" id="ARBA00023128"/>
    </source>
</evidence>
<evidence type="ECO:0000256" key="8">
    <source>
        <dbReference type="SAM" id="MobiDB-lite"/>
    </source>
</evidence>
<name>A0A8D5TJC8_MUSTE</name>
<evidence type="ECO:0000256" key="7">
    <source>
        <dbReference type="ARBA" id="ARBA00078513"/>
    </source>
</evidence>
<evidence type="ECO:0000256" key="1">
    <source>
        <dbReference type="ARBA" id="ARBA00004173"/>
    </source>
</evidence>
<feature type="region of interest" description="Disordered" evidence="8">
    <location>
        <begin position="477"/>
        <end position="506"/>
    </location>
</feature>
<dbReference type="PANTHER" id="PTHR13691">
    <property type="entry name" value="RIBOSOMAL PROTEIN L2"/>
    <property type="match status" value="1"/>
</dbReference>
<dbReference type="FunFam" id="2.40.50.140:FF:000254">
    <property type="entry name" value="Ribosomal protein L2 mitochondrion"/>
    <property type="match status" value="1"/>
</dbReference>
<feature type="compositionally biased region" description="Basic and acidic residues" evidence="8">
    <location>
        <begin position="482"/>
        <end position="492"/>
    </location>
</feature>
<comment type="similarity">
    <text evidence="2">Belongs to the universal ribosomal protein uL2 family.</text>
</comment>
<comment type="subcellular location">
    <subcellularLocation>
        <location evidence="1">Mitochondrion</location>
    </subcellularLocation>
</comment>
<keyword evidence="6" id="KW-0687">Ribonucleoprotein</keyword>
<dbReference type="Pfam" id="PF00181">
    <property type="entry name" value="Ribosomal_L2_N"/>
    <property type="match status" value="1"/>
</dbReference>
<sequence>MTRERIRQSLKGGALRHLTLSPRKSAGRNSSGRITAFHRGGGSKRLLRKIDLKRSTESIGIVERIEYDPNRSSRIALVRWGVKQQRLKSEFNTIEEFAPPLQILESTMATIFCLYSCSSLPGKVSPIICSQGKCLLTLNVVVGLPTFMPPLSKSQACAGSKQTSAKDVFFSALSSPLAKGETQSLCFDSSFSIPRIAVAGAKRTFFAPRMRDQVLGKKKFSLCEILKWRTDCVIWAHRIKRKGALSWHSFRQQERLGLVEAAEHNESNPKTDQGSLPAKPIGEGMKDRACKVDRAPVVNTYILASHQLEAGQTVMNCDWSKPSKSFLRPAQNAHTYLRRFQDLVPTANSDRVSGSNELAASWPSPPVSRYRKGDLNSQVGNSIPLANLRMGTWIHDIECHPGQGAKLVRAAGTYAKIIKEPASLCLVQLPSGVSKLIDSRCRATIGIVSNPNHGARKLRKAGQSRWLGRRPIVRGVAMNPVDHPHGGGEGRTKGGRPSVSPWGKPTKAGFRAVVGVRKG</sequence>
<dbReference type="AlphaFoldDB" id="A0A8D5TJC8"/>
<organism evidence="11">
    <name type="scientific">Musa textilis</name>
    <name type="common">Manila hemp</name>
    <name type="synonym">Abaca</name>
    <dbReference type="NCBI Taxonomy" id="228183"/>
    <lineage>
        <taxon>Eukaryota</taxon>
        <taxon>Viridiplantae</taxon>
        <taxon>Streptophyta</taxon>
        <taxon>Embryophyta</taxon>
        <taxon>Tracheophyta</taxon>
        <taxon>Spermatophyta</taxon>
        <taxon>Magnoliopsida</taxon>
        <taxon>Liliopsida</taxon>
        <taxon>Zingiberales</taxon>
        <taxon>Musaceae</taxon>
        <taxon>Musa</taxon>
    </lineage>
</organism>
<evidence type="ECO:0000259" key="9">
    <source>
        <dbReference type="SMART" id="SM01382"/>
    </source>
</evidence>
<evidence type="ECO:0000256" key="2">
    <source>
        <dbReference type="ARBA" id="ARBA00005636"/>
    </source>
</evidence>
<reference evidence="11" key="1">
    <citation type="submission" date="2021-02" db="EMBL/GenBank/DDBJ databases">
        <title>The mitochondrial genes of bananas.</title>
        <authorList>
            <person name="Wu C.S."/>
        </authorList>
    </citation>
    <scope>NUCLEOTIDE SEQUENCE</scope>
</reference>
<dbReference type="InterPro" id="IPR022669">
    <property type="entry name" value="Ribosomal_uL2_C"/>
</dbReference>
<dbReference type="EMBL" id="LC611877">
    <property type="protein sequence ID" value="BCT43215.1"/>
    <property type="molecule type" value="Genomic_DNA"/>
</dbReference>
<evidence type="ECO:0000259" key="10">
    <source>
        <dbReference type="SMART" id="SM01383"/>
    </source>
</evidence>
<dbReference type="GO" id="GO:0032543">
    <property type="term" value="P:mitochondrial translation"/>
    <property type="evidence" value="ECO:0007669"/>
    <property type="project" value="TreeGrafter"/>
</dbReference>
<dbReference type="GO" id="GO:0003735">
    <property type="term" value="F:structural constituent of ribosome"/>
    <property type="evidence" value="ECO:0007669"/>
    <property type="project" value="InterPro"/>
</dbReference>
<dbReference type="SMART" id="SM01382">
    <property type="entry name" value="Ribosomal_L2_C"/>
    <property type="match status" value="1"/>
</dbReference>
<proteinExistence type="inferred from homology"/>
<keyword evidence="4 11" id="KW-0689">Ribosomal protein</keyword>
<evidence type="ECO:0000256" key="6">
    <source>
        <dbReference type="ARBA" id="ARBA00023274"/>
    </source>
</evidence>
<protein>
    <recommendedName>
        <fullName evidence="7">60S ribosomal protein L2, mitochondrial</fullName>
    </recommendedName>
</protein>
<evidence type="ECO:0000256" key="4">
    <source>
        <dbReference type="ARBA" id="ARBA00022980"/>
    </source>
</evidence>
<keyword evidence="3" id="KW-0691">RNA editing</keyword>
<keyword evidence="5 11" id="KW-0496">Mitochondrion</keyword>